<dbReference type="InterPro" id="IPR001206">
    <property type="entry name" value="Diacylglycerol_kinase_cat_dom"/>
</dbReference>
<evidence type="ECO:0000259" key="3">
    <source>
        <dbReference type="PROSITE" id="PS50146"/>
    </source>
</evidence>
<dbReference type="InterPro" id="IPR050187">
    <property type="entry name" value="Lipid_Phosphate_FormReg"/>
</dbReference>
<dbReference type="EMBL" id="QQZY01000005">
    <property type="protein sequence ID" value="RDI73996.1"/>
    <property type="molecule type" value="Genomic_DNA"/>
</dbReference>
<keyword evidence="4" id="KW-0808">Transferase</keyword>
<comment type="cofactor">
    <cofactor evidence="1">
        <name>Mg(2+)</name>
        <dbReference type="ChEBI" id="CHEBI:18420"/>
    </cofactor>
</comment>
<dbReference type="InterPro" id="IPR017438">
    <property type="entry name" value="ATP-NAD_kinase_N"/>
</dbReference>
<dbReference type="PROSITE" id="PS50146">
    <property type="entry name" value="DAGK"/>
    <property type="match status" value="1"/>
</dbReference>
<dbReference type="OrthoDB" id="142078at2"/>
<dbReference type="RefSeq" id="WP_114796527.1">
    <property type="nucleotide sequence ID" value="NZ_QQZY01000005.1"/>
</dbReference>
<dbReference type="GO" id="GO:0004143">
    <property type="term" value="F:ATP-dependent diacylglycerol kinase activity"/>
    <property type="evidence" value="ECO:0007669"/>
    <property type="project" value="TreeGrafter"/>
</dbReference>
<reference evidence="4 5" key="1">
    <citation type="submission" date="2018-07" db="EMBL/GenBank/DDBJ databases">
        <title>High-quality-draft genome sequence of Gaiella occulta.</title>
        <authorList>
            <person name="Severino R."/>
            <person name="Froufe H.J.C."/>
            <person name="Rainey F.A."/>
            <person name="Barroso C."/>
            <person name="Albuquerque L."/>
            <person name="Lobo-Da-Cunha A."/>
            <person name="Da Costa M.S."/>
            <person name="Egas C."/>
        </authorList>
    </citation>
    <scope>NUCLEOTIDE SEQUENCE [LARGE SCALE GENOMIC DNA]</scope>
    <source>
        <strain evidence="4 5">F2-233</strain>
    </source>
</reference>
<reference evidence="5" key="2">
    <citation type="journal article" date="2019" name="MicrobiologyOpen">
        <title>High-quality draft genome sequence of Gaiella occulta isolated from a 150 meter deep mineral water borehole and comparison with the genome sequences of other deep-branching lineages of the phylum Actinobacteria.</title>
        <authorList>
            <person name="Severino R."/>
            <person name="Froufe H.J.C."/>
            <person name="Barroso C."/>
            <person name="Albuquerque L."/>
            <person name="Lobo-da-Cunha A."/>
            <person name="da Costa M.S."/>
            <person name="Egas C."/>
        </authorList>
    </citation>
    <scope>NUCLEOTIDE SEQUENCE [LARGE SCALE GENOMIC DNA]</scope>
    <source>
        <strain evidence="5">F2-233</strain>
    </source>
</reference>
<evidence type="ECO:0000256" key="2">
    <source>
        <dbReference type="ARBA" id="ARBA00005983"/>
    </source>
</evidence>
<evidence type="ECO:0000256" key="1">
    <source>
        <dbReference type="ARBA" id="ARBA00001946"/>
    </source>
</evidence>
<gene>
    <name evidence="4" type="ORF">Gocc_2093</name>
</gene>
<dbReference type="Pfam" id="PF00781">
    <property type="entry name" value="DAGK_cat"/>
    <property type="match status" value="1"/>
</dbReference>
<keyword evidence="4" id="KW-0418">Kinase</keyword>
<dbReference type="InterPro" id="IPR016064">
    <property type="entry name" value="NAD/diacylglycerol_kinase_sf"/>
</dbReference>
<organism evidence="4 5">
    <name type="scientific">Gaiella occulta</name>
    <dbReference type="NCBI Taxonomy" id="1002870"/>
    <lineage>
        <taxon>Bacteria</taxon>
        <taxon>Bacillati</taxon>
        <taxon>Actinomycetota</taxon>
        <taxon>Thermoleophilia</taxon>
        <taxon>Gaiellales</taxon>
        <taxon>Gaiellaceae</taxon>
        <taxon>Gaiella</taxon>
    </lineage>
</organism>
<keyword evidence="5" id="KW-1185">Reference proteome</keyword>
<sequence>MGDRHVRATLIVNPCASRVTDERLDAVARVLERAGELTIVRTDRRGHATELAREAAGADAIVAYGGDGLFNAVLNGVTGPAPVGFVPGGHTNVLVRTLGLPRDPVAAAARLVSARTRRISLGRVSGRRFAFAAGAIPDPLRLDVRRGLRRHVPNAVAAEGRTNMLRPRSTVRSGVSSLRDWASRGGGTALDALARRSVFAHPAHDRVGGQLPTRGRVPIADVCATRSAAILCLCGGSGRSACASGWRLSSPSS</sequence>
<protein>
    <submittedName>
        <fullName evidence="4">Diacylglycerol kinase catalytic domain-containing protein</fullName>
    </submittedName>
</protein>
<dbReference type="SMART" id="SM00046">
    <property type="entry name" value="DAGKc"/>
    <property type="match status" value="1"/>
</dbReference>
<proteinExistence type="inferred from homology"/>
<evidence type="ECO:0000313" key="4">
    <source>
        <dbReference type="EMBL" id="RDI73996.1"/>
    </source>
</evidence>
<feature type="domain" description="DAGKc" evidence="3">
    <location>
        <begin position="3"/>
        <end position="128"/>
    </location>
</feature>
<evidence type="ECO:0000313" key="5">
    <source>
        <dbReference type="Proteomes" id="UP000254134"/>
    </source>
</evidence>
<comment type="caution">
    <text evidence="4">The sequence shown here is derived from an EMBL/GenBank/DDBJ whole genome shotgun (WGS) entry which is preliminary data.</text>
</comment>
<dbReference type="PANTHER" id="PTHR12358:SF106">
    <property type="entry name" value="LIPID KINASE YEGS"/>
    <property type="match status" value="1"/>
</dbReference>
<dbReference type="GO" id="GO:0005886">
    <property type="term" value="C:plasma membrane"/>
    <property type="evidence" value="ECO:0007669"/>
    <property type="project" value="TreeGrafter"/>
</dbReference>
<comment type="similarity">
    <text evidence="2">Belongs to the diacylglycerol/lipid kinase family.</text>
</comment>
<accession>A0A7M2YV90</accession>
<dbReference type="SUPFAM" id="SSF111331">
    <property type="entry name" value="NAD kinase/diacylglycerol kinase-like"/>
    <property type="match status" value="1"/>
</dbReference>
<dbReference type="Gene3D" id="3.40.50.10330">
    <property type="entry name" value="Probable inorganic polyphosphate/atp-NAD kinase, domain 1"/>
    <property type="match status" value="1"/>
</dbReference>
<dbReference type="AlphaFoldDB" id="A0A7M2YV90"/>
<dbReference type="PANTHER" id="PTHR12358">
    <property type="entry name" value="SPHINGOSINE KINASE"/>
    <property type="match status" value="1"/>
</dbReference>
<dbReference type="Proteomes" id="UP000254134">
    <property type="component" value="Unassembled WGS sequence"/>
</dbReference>
<name>A0A7M2YV90_9ACTN</name>